<accession>A0A135THQ3</accession>
<dbReference type="Proteomes" id="UP000070054">
    <property type="component" value="Unassembled WGS sequence"/>
</dbReference>
<sequence>MILSTDVRQAIAQDIFGDSRGLLDQHVLGAILHYNATFLDPSDRRDGLAWDHVLNPSHVHAGEQHGVAGKIVRLVSRSVHGQGFGIEGLTTLTNIIVIDLVTSCRSEALLGLFKTMRALGSACGPIVGAALPRHRTWRLAFWVNPPDGIPFDWPSSHTLLSRRLFAAASLAGLVFYSKRVPGHPIIHGNLFSYAHDIVAKGGDMAYGVAIFSRLCYPALYYIIAKEARTAKAALLVPPNTVVAASASATYYGYLGL</sequence>
<keyword evidence="3" id="KW-0812">Transmembrane</keyword>
<evidence type="ECO:0000256" key="4">
    <source>
        <dbReference type="ARBA" id="ARBA00022989"/>
    </source>
</evidence>
<evidence type="ECO:0000256" key="5">
    <source>
        <dbReference type="ARBA" id="ARBA00023136"/>
    </source>
</evidence>
<dbReference type="PANTHER" id="PTHR23501:SF191">
    <property type="entry name" value="VACUOLAR BASIC AMINO ACID TRANSPORTER 4"/>
    <property type="match status" value="1"/>
</dbReference>
<evidence type="ECO:0000256" key="2">
    <source>
        <dbReference type="ARBA" id="ARBA00022448"/>
    </source>
</evidence>
<evidence type="ECO:0000313" key="6">
    <source>
        <dbReference type="EMBL" id="KXH47624.1"/>
    </source>
</evidence>
<evidence type="ECO:0000256" key="3">
    <source>
        <dbReference type="ARBA" id="ARBA00022692"/>
    </source>
</evidence>
<dbReference type="InterPro" id="IPR036259">
    <property type="entry name" value="MFS_trans_sf"/>
</dbReference>
<keyword evidence="5" id="KW-0472">Membrane</keyword>
<dbReference type="GO" id="GO:0012505">
    <property type="term" value="C:endomembrane system"/>
    <property type="evidence" value="ECO:0007669"/>
    <property type="project" value="UniProtKB-SubCell"/>
</dbReference>
<dbReference type="EMBL" id="JEMN01001111">
    <property type="protein sequence ID" value="KXH47624.1"/>
    <property type="molecule type" value="Genomic_DNA"/>
</dbReference>
<comment type="caution">
    <text evidence="6">The sequence shown here is derived from an EMBL/GenBank/DDBJ whole genome shotgun (WGS) entry which is preliminary data.</text>
</comment>
<gene>
    <name evidence="6" type="ORF">CNYM01_10182</name>
</gene>
<keyword evidence="4" id="KW-1133">Transmembrane helix</keyword>
<keyword evidence="7" id="KW-1185">Reference proteome</keyword>
<proteinExistence type="predicted"/>
<keyword evidence="2" id="KW-0813">Transport</keyword>
<dbReference type="GO" id="GO:0022857">
    <property type="term" value="F:transmembrane transporter activity"/>
    <property type="evidence" value="ECO:0007669"/>
    <property type="project" value="TreeGrafter"/>
</dbReference>
<name>A0A135THQ3_9PEZI</name>
<dbReference type="Gene3D" id="1.20.1250.20">
    <property type="entry name" value="MFS general substrate transporter like domains"/>
    <property type="match status" value="1"/>
</dbReference>
<dbReference type="SUPFAM" id="SSF103473">
    <property type="entry name" value="MFS general substrate transporter"/>
    <property type="match status" value="1"/>
</dbReference>
<dbReference type="PANTHER" id="PTHR23501">
    <property type="entry name" value="MAJOR FACILITATOR SUPERFAMILY"/>
    <property type="match status" value="1"/>
</dbReference>
<protein>
    <submittedName>
        <fullName evidence="6">Major facilitator superfamily transporter</fullName>
    </submittedName>
</protein>
<organism evidence="6 7">
    <name type="scientific">Colletotrichum nymphaeae SA-01</name>
    <dbReference type="NCBI Taxonomy" id="1460502"/>
    <lineage>
        <taxon>Eukaryota</taxon>
        <taxon>Fungi</taxon>
        <taxon>Dikarya</taxon>
        <taxon>Ascomycota</taxon>
        <taxon>Pezizomycotina</taxon>
        <taxon>Sordariomycetes</taxon>
        <taxon>Hypocreomycetidae</taxon>
        <taxon>Glomerellales</taxon>
        <taxon>Glomerellaceae</taxon>
        <taxon>Colletotrichum</taxon>
        <taxon>Colletotrichum acutatum species complex</taxon>
    </lineage>
</organism>
<evidence type="ECO:0000313" key="7">
    <source>
        <dbReference type="Proteomes" id="UP000070054"/>
    </source>
</evidence>
<reference evidence="6 7" key="1">
    <citation type="submission" date="2014-02" db="EMBL/GenBank/DDBJ databases">
        <title>The genome sequence of Colletotrichum nymphaeae SA-01.</title>
        <authorList>
            <person name="Baroncelli R."/>
            <person name="Thon M.R."/>
        </authorList>
    </citation>
    <scope>NUCLEOTIDE SEQUENCE [LARGE SCALE GENOMIC DNA]</scope>
    <source>
        <strain evidence="6 7">SA-01</strain>
    </source>
</reference>
<dbReference type="GO" id="GO:0005886">
    <property type="term" value="C:plasma membrane"/>
    <property type="evidence" value="ECO:0007669"/>
    <property type="project" value="TreeGrafter"/>
</dbReference>
<evidence type="ECO:0000256" key="1">
    <source>
        <dbReference type="ARBA" id="ARBA00004127"/>
    </source>
</evidence>
<dbReference type="AlphaFoldDB" id="A0A135THQ3"/>
<comment type="subcellular location">
    <subcellularLocation>
        <location evidence="1">Endomembrane system</location>
        <topology evidence="1">Multi-pass membrane protein</topology>
    </subcellularLocation>
</comment>